<dbReference type="Proteomes" id="UP000660265">
    <property type="component" value="Unassembled WGS sequence"/>
</dbReference>
<feature type="region of interest" description="Disordered" evidence="1">
    <location>
        <begin position="1"/>
        <end position="84"/>
    </location>
</feature>
<sequence>MLRRGIDTGHVVAERPVCQRQRHHQREQLQHTGKDGAHQGSEPLREQKGEDEIAQQNNSDDKTDNVLHAHSLATPLATKATNANNTIVVTTKARSAIANS</sequence>
<accession>A0ABQ2E6S5</accession>
<dbReference type="EMBL" id="BMMV01000007">
    <property type="protein sequence ID" value="GGJ95103.1"/>
    <property type="molecule type" value="Genomic_DNA"/>
</dbReference>
<evidence type="ECO:0000256" key="1">
    <source>
        <dbReference type="SAM" id="MobiDB-lite"/>
    </source>
</evidence>
<organism evidence="2 3">
    <name type="scientific">Streptomyces camponoticapitis</name>
    <dbReference type="NCBI Taxonomy" id="1616125"/>
    <lineage>
        <taxon>Bacteria</taxon>
        <taxon>Bacillati</taxon>
        <taxon>Actinomycetota</taxon>
        <taxon>Actinomycetes</taxon>
        <taxon>Kitasatosporales</taxon>
        <taxon>Streptomycetaceae</taxon>
        <taxon>Streptomyces</taxon>
    </lineage>
</organism>
<evidence type="ECO:0000313" key="2">
    <source>
        <dbReference type="EMBL" id="GGJ95103.1"/>
    </source>
</evidence>
<comment type="caution">
    <text evidence="2">The sequence shown here is derived from an EMBL/GenBank/DDBJ whole genome shotgun (WGS) entry which is preliminary data.</text>
</comment>
<protein>
    <submittedName>
        <fullName evidence="2">Uncharacterized protein</fullName>
    </submittedName>
</protein>
<reference evidence="3" key="1">
    <citation type="journal article" date="2019" name="Int. J. Syst. Evol. Microbiol.">
        <title>The Global Catalogue of Microorganisms (GCM) 10K type strain sequencing project: providing services to taxonomists for standard genome sequencing and annotation.</title>
        <authorList>
            <consortium name="The Broad Institute Genomics Platform"/>
            <consortium name="The Broad Institute Genome Sequencing Center for Infectious Disease"/>
            <person name="Wu L."/>
            <person name="Ma J."/>
        </authorList>
    </citation>
    <scope>NUCLEOTIDE SEQUENCE [LARGE SCALE GENOMIC DNA]</scope>
    <source>
        <strain evidence="3">CGMCC 4.7275</strain>
    </source>
</reference>
<evidence type="ECO:0000313" key="3">
    <source>
        <dbReference type="Proteomes" id="UP000660265"/>
    </source>
</evidence>
<feature type="compositionally biased region" description="Basic and acidic residues" evidence="1">
    <location>
        <begin position="26"/>
        <end position="51"/>
    </location>
</feature>
<proteinExistence type="predicted"/>
<feature type="compositionally biased region" description="Low complexity" evidence="1">
    <location>
        <begin position="72"/>
        <end position="84"/>
    </location>
</feature>
<keyword evidence="3" id="KW-1185">Reference proteome</keyword>
<name>A0ABQ2E6S5_9ACTN</name>
<gene>
    <name evidence="2" type="ORF">GCM10011583_28300</name>
</gene>